<accession>A0A6S7G6R2</accession>
<dbReference type="AlphaFoldDB" id="A0A6S7G6R2"/>
<reference evidence="1" key="1">
    <citation type="submission" date="2020-04" db="EMBL/GenBank/DDBJ databases">
        <authorList>
            <person name="Alioto T."/>
            <person name="Alioto T."/>
            <person name="Gomez Garrido J."/>
        </authorList>
    </citation>
    <scope>NUCLEOTIDE SEQUENCE</scope>
    <source>
        <strain evidence="1">A484AB</strain>
    </source>
</reference>
<name>A0A6S7G6R2_PARCT</name>
<dbReference type="OrthoDB" id="8039770at2759"/>
<sequence length="233" mass="26639">MNITDATQKRALLLHYAGPDVDDIFETLPDTGEDKDYKKAVECLNTYFVPKVNMVYEEYQFRQAKQRSNENLASYHTRLRRLAKHCGFADVDKEIRTQIVFSCTSHKLRLRALREDLSLTALLEAGRVAEITDRQARALHSTYRPVLTKATMPFPHVANHILSTRISMLRPTLPTINEHTLIPSVEIAAATVFSCYFLPCQRENVSFLWQKWTFCQSLSLQTPAAPSFCPTNS</sequence>
<dbReference type="PANTHER" id="PTHR33198">
    <property type="entry name" value="ANK_REP_REGION DOMAIN-CONTAINING PROTEIN-RELATED"/>
    <property type="match status" value="1"/>
</dbReference>
<protein>
    <submittedName>
        <fullName evidence="1">Uncharacterized protein</fullName>
    </submittedName>
</protein>
<keyword evidence="2" id="KW-1185">Reference proteome</keyword>
<evidence type="ECO:0000313" key="1">
    <source>
        <dbReference type="EMBL" id="CAB3986353.1"/>
    </source>
</evidence>
<dbReference type="PANTHER" id="PTHR33198:SF20">
    <property type="entry name" value="RETROTRANSPOSON GAG DOMAIN-CONTAINING PROTEIN"/>
    <property type="match status" value="1"/>
</dbReference>
<gene>
    <name evidence="1" type="ORF">PACLA_8A044925</name>
</gene>
<organism evidence="1 2">
    <name type="scientific">Paramuricea clavata</name>
    <name type="common">Red gorgonian</name>
    <name type="synonym">Violescent sea-whip</name>
    <dbReference type="NCBI Taxonomy" id="317549"/>
    <lineage>
        <taxon>Eukaryota</taxon>
        <taxon>Metazoa</taxon>
        <taxon>Cnidaria</taxon>
        <taxon>Anthozoa</taxon>
        <taxon>Octocorallia</taxon>
        <taxon>Malacalcyonacea</taxon>
        <taxon>Plexauridae</taxon>
        <taxon>Paramuricea</taxon>
    </lineage>
</organism>
<comment type="caution">
    <text evidence="1">The sequence shown here is derived from an EMBL/GenBank/DDBJ whole genome shotgun (WGS) entry which is preliminary data.</text>
</comment>
<proteinExistence type="predicted"/>
<evidence type="ECO:0000313" key="2">
    <source>
        <dbReference type="Proteomes" id="UP001152795"/>
    </source>
</evidence>
<dbReference type="Proteomes" id="UP001152795">
    <property type="component" value="Unassembled WGS sequence"/>
</dbReference>
<dbReference type="EMBL" id="CACRXK020001004">
    <property type="protein sequence ID" value="CAB3986353.1"/>
    <property type="molecule type" value="Genomic_DNA"/>
</dbReference>